<dbReference type="AlphaFoldDB" id="A0A975QJ17"/>
<dbReference type="PROSITE" id="PS51257">
    <property type="entry name" value="PROKAR_LIPOPROTEIN"/>
    <property type="match status" value="1"/>
</dbReference>
<protein>
    <recommendedName>
        <fullName evidence="3">Lipoprotein</fullName>
    </recommendedName>
</protein>
<dbReference type="KEGG" id="nec:KGD82_23980"/>
<organism evidence="1 2">
    <name type="scientific">Nocardiopsis eucommiae</name>
    <dbReference type="NCBI Taxonomy" id="2831970"/>
    <lineage>
        <taxon>Bacteria</taxon>
        <taxon>Bacillati</taxon>
        <taxon>Actinomycetota</taxon>
        <taxon>Actinomycetes</taxon>
        <taxon>Streptosporangiales</taxon>
        <taxon>Nocardiopsidaceae</taxon>
        <taxon>Nocardiopsis</taxon>
    </lineage>
</organism>
<name>A0A975QJ17_9ACTN</name>
<dbReference type="Proteomes" id="UP000682416">
    <property type="component" value="Chromosome"/>
</dbReference>
<gene>
    <name evidence="1" type="ORF">KGD82_23980</name>
</gene>
<evidence type="ECO:0000313" key="2">
    <source>
        <dbReference type="Proteomes" id="UP000682416"/>
    </source>
</evidence>
<evidence type="ECO:0000313" key="1">
    <source>
        <dbReference type="EMBL" id="QVJ01206.1"/>
    </source>
</evidence>
<reference evidence="1" key="1">
    <citation type="submission" date="2021-05" db="EMBL/GenBank/DDBJ databases">
        <authorList>
            <person name="Kaiqin L."/>
            <person name="Jian G."/>
        </authorList>
    </citation>
    <scope>NUCLEOTIDE SEQUENCE</scope>
    <source>
        <strain evidence="1">HDS5</strain>
    </source>
</reference>
<proteinExistence type="predicted"/>
<evidence type="ECO:0008006" key="3">
    <source>
        <dbReference type="Google" id="ProtNLM"/>
    </source>
</evidence>
<dbReference type="Gene3D" id="2.50.20.20">
    <property type="match status" value="1"/>
</dbReference>
<keyword evidence="2" id="KW-1185">Reference proteome</keyword>
<accession>A0A975QJ17</accession>
<dbReference type="EMBL" id="CP074402">
    <property type="protein sequence ID" value="QVJ01206.1"/>
    <property type="molecule type" value="Genomic_DNA"/>
</dbReference>
<sequence length="251" mass="25939">MESPRSALALAGALSLLLSGCTLFPSADRPWYEEADTEALLDALADATALADDYTLDVGFGPRSEEDARTLLTYEVSSSPAAVRATLRTPEGPELVVVHPEGGQALLHDSQDLLGAPTEWVRGDALLPSPSPAEVLDLGSLADLVGLLSGMEGAEPGPAEDVGNTGTLPLHGVLPALADGAGPGERAALAPLLGDDVSGHLDVSVWVDAEGFPVRMESSGPVSSLWLEFSERGGTSFHVPNGDEVSEPVRD</sequence>